<evidence type="ECO:0000256" key="2">
    <source>
        <dbReference type="ARBA" id="ARBA00049106"/>
    </source>
</evidence>
<dbReference type="Proteomes" id="UP000654345">
    <property type="component" value="Unassembled WGS sequence"/>
</dbReference>
<dbReference type="InterPro" id="IPR012349">
    <property type="entry name" value="Split_barrel_FMN-bd"/>
</dbReference>
<sequence>MNDTEFIERNQKVVEEFRANRGKVPGWAPLILITTKGAKSGRERIYPLMSVPYGDTYLAVASKGGSPKHPLWYHNLMAHPDITVEVGSEKFPARARLLSGDERAQAFTKAISVFPPYGEYQKKTAREIPVFLLERI</sequence>
<dbReference type="NCBIfam" id="TIGR00026">
    <property type="entry name" value="hi_GC_TIGR00026"/>
    <property type="match status" value="1"/>
</dbReference>
<evidence type="ECO:0008006" key="5">
    <source>
        <dbReference type="Google" id="ProtNLM"/>
    </source>
</evidence>
<name>A0ABQ3UGN2_9CHLR</name>
<reference evidence="3 4" key="1">
    <citation type="journal article" date="2021" name="Int. J. Syst. Evol. Microbiol.">
        <title>Reticulibacter mediterranei gen. nov., sp. nov., within the new family Reticulibacteraceae fam. nov., and Ktedonospora formicarum gen. nov., sp. nov., Ktedonobacter robiniae sp. nov., Dictyobacter formicarum sp. nov. and Dictyobacter arantiisoli sp. nov., belonging to the class Ktedonobacteria.</title>
        <authorList>
            <person name="Yabe S."/>
            <person name="Zheng Y."/>
            <person name="Wang C.M."/>
            <person name="Sakai Y."/>
            <person name="Abe K."/>
            <person name="Yokota A."/>
            <person name="Donadio S."/>
            <person name="Cavaletti L."/>
            <person name="Monciardini P."/>
        </authorList>
    </citation>
    <scope>NUCLEOTIDE SEQUENCE [LARGE SCALE GENOMIC DNA]</scope>
    <source>
        <strain evidence="3 4">SOSP1-30</strain>
    </source>
</reference>
<evidence type="ECO:0000313" key="4">
    <source>
        <dbReference type="Proteomes" id="UP000654345"/>
    </source>
</evidence>
<accession>A0ABQ3UGN2</accession>
<evidence type="ECO:0000313" key="3">
    <source>
        <dbReference type="EMBL" id="GHO51868.1"/>
    </source>
</evidence>
<dbReference type="EMBL" id="BNJG01000001">
    <property type="protein sequence ID" value="GHO51868.1"/>
    <property type="molecule type" value="Genomic_DNA"/>
</dbReference>
<comment type="caution">
    <text evidence="3">The sequence shown here is derived from an EMBL/GenBank/DDBJ whole genome shotgun (WGS) entry which is preliminary data.</text>
</comment>
<dbReference type="PANTHER" id="PTHR39428">
    <property type="entry name" value="F420H(2)-DEPENDENT QUINONE REDUCTASE RV1261C"/>
    <property type="match status" value="1"/>
</dbReference>
<keyword evidence="4" id="KW-1185">Reference proteome</keyword>
<proteinExistence type="inferred from homology"/>
<dbReference type="Pfam" id="PF04075">
    <property type="entry name" value="F420H2_quin_red"/>
    <property type="match status" value="1"/>
</dbReference>
<dbReference type="PANTHER" id="PTHR39428:SF1">
    <property type="entry name" value="F420H(2)-DEPENDENT QUINONE REDUCTASE RV1261C"/>
    <property type="match status" value="1"/>
</dbReference>
<dbReference type="Gene3D" id="2.30.110.10">
    <property type="entry name" value="Electron Transport, Fmn-binding Protein, Chain A"/>
    <property type="match status" value="1"/>
</dbReference>
<comment type="catalytic activity">
    <reaction evidence="2">
        <text>oxidized coenzyme F420-(gamma-L-Glu)(n) + a quinol + H(+) = reduced coenzyme F420-(gamma-L-Glu)(n) + a quinone</text>
        <dbReference type="Rhea" id="RHEA:39663"/>
        <dbReference type="Rhea" id="RHEA-COMP:12939"/>
        <dbReference type="Rhea" id="RHEA-COMP:14378"/>
        <dbReference type="ChEBI" id="CHEBI:15378"/>
        <dbReference type="ChEBI" id="CHEBI:24646"/>
        <dbReference type="ChEBI" id="CHEBI:132124"/>
        <dbReference type="ChEBI" id="CHEBI:133980"/>
        <dbReference type="ChEBI" id="CHEBI:139511"/>
    </reaction>
</comment>
<organism evidence="3 4">
    <name type="scientific">Ktedonobacter robiniae</name>
    <dbReference type="NCBI Taxonomy" id="2778365"/>
    <lineage>
        <taxon>Bacteria</taxon>
        <taxon>Bacillati</taxon>
        <taxon>Chloroflexota</taxon>
        <taxon>Ktedonobacteria</taxon>
        <taxon>Ktedonobacterales</taxon>
        <taxon>Ktedonobacteraceae</taxon>
        <taxon>Ktedonobacter</taxon>
    </lineage>
</organism>
<gene>
    <name evidence="3" type="ORF">KSB_03430</name>
</gene>
<evidence type="ECO:0000256" key="1">
    <source>
        <dbReference type="ARBA" id="ARBA00008710"/>
    </source>
</evidence>
<dbReference type="InterPro" id="IPR004378">
    <property type="entry name" value="F420H2_quin_Rdtase"/>
</dbReference>
<dbReference type="RefSeq" id="WP_201368832.1">
    <property type="nucleotide sequence ID" value="NZ_BNJG01000001.1"/>
</dbReference>
<protein>
    <recommendedName>
        <fullName evidence="5">Nitroreductase family deazaflavin-dependent oxidoreductase</fullName>
    </recommendedName>
</protein>
<comment type="similarity">
    <text evidence="1">Belongs to the F420H(2)-dependent quinone reductase family.</text>
</comment>